<evidence type="ECO:0000313" key="5">
    <source>
        <dbReference type="EMBL" id="WNM60167.1"/>
    </source>
</evidence>
<evidence type="ECO:0000256" key="1">
    <source>
        <dbReference type="ARBA" id="ARBA00001946"/>
    </source>
</evidence>
<evidence type="ECO:0000256" key="2">
    <source>
        <dbReference type="ARBA" id="ARBA00022801"/>
    </source>
</evidence>
<dbReference type="InterPro" id="IPR020476">
    <property type="entry name" value="Nudix_hydrolase"/>
</dbReference>
<reference evidence="5 6" key="1">
    <citation type="submission" date="2023-01" db="EMBL/GenBank/DDBJ databases">
        <title>Cultivation and genomic characterization of new, ubiquitous marine nitrite-oxidizing bacteria from the Nitrospirales.</title>
        <authorList>
            <person name="Mueller A.J."/>
            <person name="Daebeler A."/>
            <person name="Herbold C.W."/>
            <person name="Kirkegaard R.H."/>
            <person name="Daims H."/>
        </authorList>
    </citation>
    <scope>NUCLEOTIDE SEQUENCE [LARGE SCALE GENOMIC DNA]</scope>
    <source>
        <strain evidence="5 6">VA</strain>
    </source>
</reference>
<dbReference type="SUPFAM" id="SSF55811">
    <property type="entry name" value="Nudix"/>
    <property type="match status" value="1"/>
</dbReference>
<dbReference type="Proteomes" id="UP001302719">
    <property type="component" value="Chromosome"/>
</dbReference>
<name>A0AA96GFM7_9BACT</name>
<gene>
    <name evidence="5" type="ORF">PP769_17695</name>
</gene>
<organism evidence="5 6">
    <name type="scientific">Candidatus Nitrospira allomarina</name>
    <dbReference type="NCBI Taxonomy" id="3020900"/>
    <lineage>
        <taxon>Bacteria</taxon>
        <taxon>Pseudomonadati</taxon>
        <taxon>Nitrospirota</taxon>
        <taxon>Nitrospiria</taxon>
        <taxon>Nitrospirales</taxon>
        <taxon>Nitrospiraceae</taxon>
        <taxon>Nitrospira</taxon>
    </lineage>
</organism>
<dbReference type="Pfam" id="PF00293">
    <property type="entry name" value="NUDIX"/>
    <property type="match status" value="1"/>
</dbReference>
<dbReference type="EMBL" id="CP116967">
    <property type="protein sequence ID" value="WNM60167.1"/>
    <property type="molecule type" value="Genomic_DNA"/>
</dbReference>
<dbReference type="KEGG" id="nall:PP769_17695"/>
<accession>A0AA96GFM7</accession>
<dbReference type="PANTHER" id="PTHR43222">
    <property type="entry name" value="NUDIX HYDROLASE 23"/>
    <property type="match status" value="1"/>
</dbReference>
<dbReference type="InterPro" id="IPR029401">
    <property type="entry name" value="Nudix_N"/>
</dbReference>
<comment type="cofactor">
    <cofactor evidence="1">
        <name>Mg(2+)</name>
        <dbReference type="ChEBI" id="CHEBI:18420"/>
    </cofactor>
</comment>
<dbReference type="GO" id="GO:0016787">
    <property type="term" value="F:hydrolase activity"/>
    <property type="evidence" value="ECO:0007669"/>
    <property type="project" value="UniProtKB-KW"/>
</dbReference>
<protein>
    <submittedName>
        <fullName evidence="5">NUDIX hydrolase</fullName>
    </submittedName>
</protein>
<evidence type="ECO:0000313" key="6">
    <source>
        <dbReference type="Proteomes" id="UP001302719"/>
    </source>
</evidence>
<dbReference type="CDD" id="cd04511">
    <property type="entry name" value="NUDIX_Hydrolase"/>
    <property type="match status" value="1"/>
</dbReference>
<sequence>MKYCAQCGSVVEERIPSGESLLRAVCPSCHTIHYENPKIVAGSIPEWEDKILLCRRAIEPRLGLWTFPAGFMELGESTEEAATRETLEEAHAEITIHRLFGIFSLPHVSQVYVVYRAHLQNLNFKPGPESLDVQLISLADIPWKHLAFPVIHESLTRYVKDIQTSTSQTHSSVVPIQKPPSFYSS</sequence>
<dbReference type="InterPro" id="IPR000086">
    <property type="entry name" value="NUDIX_hydrolase_dom"/>
</dbReference>
<dbReference type="InterPro" id="IPR015797">
    <property type="entry name" value="NUDIX_hydrolase-like_dom_sf"/>
</dbReference>
<keyword evidence="3" id="KW-0460">Magnesium</keyword>
<dbReference type="Pfam" id="PF14803">
    <property type="entry name" value="Zn_ribbon_Nudix"/>
    <property type="match status" value="1"/>
</dbReference>
<feature type="domain" description="Nudix hydrolase" evidence="4">
    <location>
        <begin position="36"/>
        <end position="163"/>
    </location>
</feature>
<proteinExistence type="predicted"/>
<dbReference type="Gene3D" id="2.20.70.10">
    <property type="match status" value="1"/>
</dbReference>
<dbReference type="PRINTS" id="PR00502">
    <property type="entry name" value="NUDIXFAMILY"/>
</dbReference>
<evidence type="ECO:0000259" key="4">
    <source>
        <dbReference type="PROSITE" id="PS51462"/>
    </source>
</evidence>
<dbReference type="PANTHER" id="PTHR43222:SF2">
    <property type="entry name" value="NUDIX HYDROLASE 23, CHLOROPLASTIC"/>
    <property type="match status" value="1"/>
</dbReference>
<dbReference type="AlphaFoldDB" id="A0AA96GFM7"/>
<keyword evidence="6" id="KW-1185">Reference proteome</keyword>
<evidence type="ECO:0000256" key="3">
    <source>
        <dbReference type="ARBA" id="ARBA00022842"/>
    </source>
</evidence>
<dbReference type="PROSITE" id="PS51462">
    <property type="entry name" value="NUDIX"/>
    <property type="match status" value="1"/>
</dbReference>
<dbReference type="Gene3D" id="3.90.79.10">
    <property type="entry name" value="Nucleoside Triphosphate Pyrophosphohydrolase"/>
    <property type="match status" value="1"/>
</dbReference>
<keyword evidence="2 5" id="KW-0378">Hydrolase</keyword>